<dbReference type="AlphaFoldDB" id="A0A6L3VTB9"/>
<evidence type="ECO:0000313" key="1">
    <source>
        <dbReference type="EMBL" id="KAB2380736.1"/>
    </source>
</evidence>
<name>A0A6L3VTB9_9ACTN</name>
<sequence>MAFVVAYLLGAASALLALLAARAVRRRRPGPPALAGRASRLAELDGFTTELGEELAALAFDPSAPGVPAESVADYRRALDAYGEATEALTAQDTERANLALATARNALTRLDARTHGLPVPIDVSRAARSRGEPAPDPRLDGRFSYSGALTRSYLFPIDWPRPGGPAILEMTRNGSGSTEFKAVSITSTETPDDPLYTFVLHDTSRKRSYLPAPSETGRRPTHFKVGPWSLQSGKGSWSLRIRPIDDTIELFREYPGTGSEVLVHHADSPATLGIHIDTERTWTVQYRCLKKHRRREYCPYKTMSQIMWGTSDALKSAPICGPGYIVVDAHGHAKWSLSVSAKPTPPNPLAGLLKRLGL</sequence>
<dbReference type="OrthoDB" id="4351167at2"/>
<comment type="caution">
    <text evidence="1">The sequence shown here is derived from an EMBL/GenBank/DDBJ whole genome shotgun (WGS) entry which is preliminary data.</text>
</comment>
<keyword evidence="2" id="KW-1185">Reference proteome</keyword>
<proteinExistence type="predicted"/>
<dbReference type="RefSeq" id="WP_151541078.1">
    <property type="nucleotide sequence ID" value="NZ_WBMR01000042.1"/>
</dbReference>
<reference evidence="1 2" key="1">
    <citation type="submission" date="2019-09" db="EMBL/GenBank/DDBJ databases">
        <title>Actinomadura physcomitrii sp. nov., a novel actinomycete isolated from moss [Physcomitrium sphaericum (Ludw) Fuernr].</title>
        <authorList>
            <person name="Liu C."/>
            <person name="Zhuang X."/>
        </authorList>
    </citation>
    <scope>NUCLEOTIDE SEQUENCE [LARGE SCALE GENOMIC DNA]</scope>
    <source>
        <strain evidence="1 2">CYP1-1B</strain>
    </source>
</reference>
<protein>
    <submittedName>
        <fullName evidence="1">Uncharacterized protein</fullName>
    </submittedName>
</protein>
<dbReference type="Proteomes" id="UP000483004">
    <property type="component" value="Unassembled WGS sequence"/>
</dbReference>
<evidence type="ECO:0000313" key="2">
    <source>
        <dbReference type="Proteomes" id="UP000483004"/>
    </source>
</evidence>
<gene>
    <name evidence="1" type="ORF">F9B16_17125</name>
</gene>
<dbReference type="EMBL" id="WBMR01000042">
    <property type="protein sequence ID" value="KAB2380736.1"/>
    <property type="molecule type" value="Genomic_DNA"/>
</dbReference>
<accession>A0A6L3VTB9</accession>
<organism evidence="1 2">
    <name type="scientific">Actinomadura montaniterrae</name>
    <dbReference type="NCBI Taxonomy" id="1803903"/>
    <lineage>
        <taxon>Bacteria</taxon>
        <taxon>Bacillati</taxon>
        <taxon>Actinomycetota</taxon>
        <taxon>Actinomycetes</taxon>
        <taxon>Streptosporangiales</taxon>
        <taxon>Thermomonosporaceae</taxon>
        <taxon>Actinomadura</taxon>
    </lineage>
</organism>